<dbReference type="SMART" id="SM00487">
    <property type="entry name" value="DEXDc"/>
    <property type="match status" value="1"/>
</dbReference>
<evidence type="ECO:0000256" key="1">
    <source>
        <dbReference type="ARBA" id="ARBA00022515"/>
    </source>
</evidence>
<dbReference type="HAMAP" id="MF_00983">
    <property type="entry name" value="PriA"/>
    <property type="match status" value="1"/>
</dbReference>
<dbReference type="GO" id="GO:1990077">
    <property type="term" value="C:primosome complex"/>
    <property type="evidence" value="ECO:0007669"/>
    <property type="project" value="UniProtKB-UniRule"/>
</dbReference>
<dbReference type="Pfam" id="PF18319">
    <property type="entry name" value="Zn_ribbon_PriA"/>
    <property type="match status" value="1"/>
</dbReference>
<dbReference type="InterPro" id="IPR027417">
    <property type="entry name" value="P-loop_NTPase"/>
</dbReference>
<dbReference type="GO" id="GO:0006302">
    <property type="term" value="P:double-strand break repair"/>
    <property type="evidence" value="ECO:0007669"/>
    <property type="project" value="InterPro"/>
</dbReference>
<dbReference type="GO" id="GO:0016787">
    <property type="term" value="F:hydrolase activity"/>
    <property type="evidence" value="ECO:0007669"/>
    <property type="project" value="UniProtKB-KW"/>
</dbReference>
<comment type="subunit">
    <text evidence="11">Component of the replication restart primosome.</text>
</comment>
<accession>A0A6I6JEV4</accession>
<evidence type="ECO:0000259" key="12">
    <source>
        <dbReference type="PROSITE" id="PS51192"/>
    </source>
</evidence>
<feature type="domain" description="Helicase C-terminal" evidence="13">
    <location>
        <begin position="523"/>
        <end position="696"/>
    </location>
</feature>
<feature type="binding site" evidence="11">
    <location>
        <position position="504"/>
    </location>
    <ligand>
        <name>Zn(2+)</name>
        <dbReference type="ChEBI" id="CHEBI:29105"/>
        <label>2</label>
    </ligand>
</feature>
<evidence type="ECO:0000313" key="15">
    <source>
        <dbReference type="Proteomes" id="UP000428328"/>
    </source>
</evidence>
<organism evidence="14 15">
    <name type="scientific">Pseudodesulfovibrio cashew</name>
    <dbReference type="NCBI Taxonomy" id="2678688"/>
    <lineage>
        <taxon>Bacteria</taxon>
        <taxon>Pseudomonadati</taxon>
        <taxon>Thermodesulfobacteriota</taxon>
        <taxon>Desulfovibrionia</taxon>
        <taxon>Desulfovibrionales</taxon>
        <taxon>Desulfovibrionaceae</taxon>
    </lineage>
</organism>
<feature type="binding site" evidence="11">
    <location>
        <position position="522"/>
    </location>
    <ligand>
        <name>Zn(2+)</name>
        <dbReference type="ChEBI" id="CHEBI:29105"/>
        <label>2</label>
    </ligand>
</feature>
<feature type="domain" description="Helicase ATP-binding" evidence="12">
    <location>
        <begin position="265"/>
        <end position="433"/>
    </location>
</feature>
<keyword evidence="8 11" id="KW-0067">ATP-binding</keyword>
<dbReference type="GO" id="GO:0043138">
    <property type="term" value="F:3'-5' DNA helicase activity"/>
    <property type="evidence" value="ECO:0007669"/>
    <property type="project" value="UniProtKB-EC"/>
</dbReference>
<dbReference type="GO" id="GO:0006270">
    <property type="term" value="P:DNA replication initiation"/>
    <property type="evidence" value="ECO:0007669"/>
    <property type="project" value="TreeGrafter"/>
</dbReference>
<dbReference type="SMART" id="SM00490">
    <property type="entry name" value="HELICc"/>
    <property type="match status" value="1"/>
</dbReference>
<feature type="binding site" evidence="11">
    <location>
        <position position="532"/>
    </location>
    <ligand>
        <name>Zn(2+)</name>
        <dbReference type="ChEBI" id="CHEBI:29105"/>
        <label>1</label>
    </ligand>
</feature>
<reference evidence="14 15" key="1">
    <citation type="submission" date="2019-11" db="EMBL/GenBank/DDBJ databases">
        <authorList>
            <person name="Zheng R.K."/>
            <person name="Sun C.M."/>
        </authorList>
    </citation>
    <scope>NUCLEOTIDE SEQUENCE [LARGE SCALE GENOMIC DNA]</scope>
    <source>
        <strain evidence="14 15">SRB007</strain>
    </source>
</reference>
<keyword evidence="4 11" id="KW-0547">Nucleotide-binding</keyword>
<dbReference type="Gene3D" id="3.40.1440.60">
    <property type="entry name" value="PriA, 3(prime) DNA-binding domain"/>
    <property type="match status" value="1"/>
</dbReference>
<feature type="binding site" evidence="11">
    <location>
        <position position="519"/>
    </location>
    <ligand>
        <name>Zn(2+)</name>
        <dbReference type="ChEBI" id="CHEBI:29105"/>
        <label>2</label>
    </ligand>
</feature>
<proteinExistence type="inferred from homology"/>
<dbReference type="Pfam" id="PF00270">
    <property type="entry name" value="DEAD"/>
    <property type="match status" value="1"/>
</dbReference>
<dbReference type="InterPro" id="IPR001650">
    <property type="entry name" value="Helicase_C-like"/>
</dbReference>
<keyword evidence="5 11" id="KW-0378">Hydrolase</keyword>
<keyword evidence="7 11" id="KW-0862">Zinc</keyword>
<comment type="function">
    <text evidence="11">Initiates the restart of stalled replication forks, which reloads the replicative helicase on sites other than the origin of replication. Recognizes and binds to abandoned replication forks and remodels them to uncover a helicase loading site. Promotes assembly of the primosome at these replication forks.</text>
</comment>
<keyword evidence="2 11" id="KW-0235">DNA replication</keyword>
<dbReference type="InterPro" id="IPR040498">
    <property type="entry name" value="PriA_CRR"/>
</dbReference>
<keyword evidence="9 11" id="KW-0238">DNA-binding</keyword>
<dbReference type="InterPro" id="IPR011545">
    <property type="entry name" value="DEAD/DEAH_box_helicase_dom"/>
</dbReference>
<dbReference type="EC" id="5.6.2.4" evidence="11"/>
<evidence type="ECO:0000259" key="13">
    <source>
        <dbReference type="PROSITE" id="PS51194"/>
    </source>
</evidence>
<feature type="binding site" evidence="11">
    <location>
        <position position="495"/>
    </location>
    <ligand>
        <name>Zn(2+)</name>
        <dbReference type="ChEBI" id="CHEBI:29105"/>
        <label>1</label>
    </ligand>
</feature>
<evidence type="ECO:0000256" key="7">
    <source>
        <dbReference type="ARBA" id="ARBA00022833"/>
    </source>
</evidence>
<dbReference type="Pfam" id="PF17764">
    <property type="entry name" value="PriA_3primeBD"/>
    <property type="match status" value="1"/>
</dbReference>
<evidence type="ECO:0000256" key="2">
    <source>
        <dbReference type="ARBA" id="ARBA00022705"/>
    </source>
</evidence>
<dbReference type="Proteomes" id="UP000428328">
    <property type="component" value="Chromosome"/>
</dbReference>
<feature type="binding site" evidence="11">
    <location>
        <position position="535"/>
    </location>
    <ligand>
        <name>Zn(2+)</name>
        <dbReference type="ChEBI" id="CHEBI:29105"/>
        <label>1</label>
    </ligand>
</feature>
<dbReference type="PROSITE" id="PS51194">
    <property type="entry name" value="HELICASE_CTER"/>
    <property type="match status" value="1"/>
</dbReference>
<dbReference type="Gene3D" id="3.40.50.300">
    <property type="entry name" value="P-loop containing nucleotide triphosphate hydrolases"/>
    <property type="match status" value="2"/>
</dbReference>
<dbReference type="RefSeq" id="WP_158948234.1">
    <property type="nucleotide sequence ID" value="NZ_CP046400.1"/>
</dbReference>
<evidence type="ECO:0000256" key="5">
    <source>
        <dbReference type="ARBA" id="ARBA00022801"/>
    </source>
</evidence>
<feature type="binding site" evidence="11">
    <location>
        <position position="501"/>
    </location>
    <ligand>
        <name>Zn(2+)</name>
        <dbReference type="ChEBI" id="CHEBI:29105"/>
        <label>2</label>
    </ligand>
</feature>
<comment type="similarity">
    <text evidence="11">Belongs to the helicase family. PriA subfamily.</text>
</comment>
<dbReference type="GO" id="GO:0006269">
    <property type="term" value="P:DNA replication, synthesis of primer"/>
    <property type="evidence" value="ECO:0007669"/>
    <property type="project" value="UniProtKB-KW"/>
</dbReference>
<keyword evidence="15" id="KW-1185">Reference proteome</keyword>
<protein>
    <recommendedName>
        <fullName evidence="11">Replication restart protein PriA</fullName>
    </recommendedName>
    <alternativeName>
        <fullName evidence="11">ATP-dependent DNA helicase PriA</fullName>
        <ecNumber evidence="11">5.6.2.4</ecNumber>
    </alternativeName>
    <alternativeName>
        <fullName evidence="11">DNA 3'-5' helicase PriA</fullName>
    </alternativeName>
</protein>
<name>A0A6I6JEV4_9BACT</name>
<dbReference type="CDD" id="cd18804">
    <property type="entry name" value="SF2_C_priA"/>
    <property type="match status" value="1"/>
</dbReference>
<keyword evidence="6 11" id="KW-0347">Helicase</keyword>
<feature type="binding site" evidence="11">
    <location>
        <position position="492"/>
    </location>
    <ligand>
        <name>Zn(2+)</name>
        <dbReference type="ChEBI" id="CHEBI:29105"/>
        <label>1</label>
    </ligand>
</feature>
<evidence type="ECO:0000256" key="4">
    <source>
        <dbReference type="ARBA" id="ARBA00022741"/>
    </source>
</evidence>
<keyword evidence="10 11" id="KW-0413">Isomerase</keyword>
<dbReference type="AlphaFoldDB" id="A0A6I6JEV4"/>
<dbReference type="InterPro" id="IPR042115">
    <property type="entry name" value="PriA_3primeBD_sf"/>
</dbReference>
<dbReference type="GO" id="GO:0003677">
    <property type="term" value="F:DNA binding"/>
    <property type="evidence" value="ECO:0007669"/>
    <property type="project" value="UniProtKB-UniRule"/>
</dbReference>
<dbReference type="Pfam" id="PF00271">
    <property type="entry name" value="Helicase_C"/>
    <property type="match status" value="1"/>
</dbReference>
<keyword evidence="1 11" id="KW-0639">Primosome</keyword>
<evidence type="ECO:0000256" key="10">
    <source>
        <dbReference type="ARBA" id="ARBA00023235"/>
    </source>
</evidence>
<dbReference type="PANTHER" id="PTHR30580">
    <property type="entry name" value="PRIMOSOMAL PROTEIN N"/>
    <property type="match status" value="1"/>
</dbReference>
<dbReference type="GO" id="GO:0005524">
    <property type="term" value="F:ATP binding"/>
    <property type="evidence" value="ECO:0007669"/>
    <property type="project" value="UniProtKB-UniRule"/>
</dbReference>
<dbReference type="NCBIfam" id="TIGR00595">
    <property type="entry name" value="priA"/>
    <property type="match status" value="1"/>
</dbReference>
<dbReference type="Pfam" id="PF18074">
    <property type="entry name" value="PriA_C"/>
    <property type="match status" value="1"/>
</dbReference>
<evidence type="ECO:0000256" key="6">
    <source>
        <dbReference type="ARBA" id="ARBA00022806"/>
    </source>
</evidence>
<dbReference type="SUPFAM" id="SSF52540">
    <property type="entry name" value="P-loop containing nucleoside triphosphate hydrolases"/>
    <property type="match status" value="1"/>
</dbReference>
<dbReference type="InterPro" id="IPR014001">
    <property type="entry name" value="Helicase_ATP-bd"/>
</dbReference>
<comment type="catalytic activity">
    <reaction evidence="11">
        <text>Couples ATP hydrolysis with the unwinding of duplex DNA by translocating in the 3'-5' direction.</text>
        <dbReference type="EC" id="5.6.2.4"/>
    </reaction>
</comment>
<keyword evidence="3 11" id="KW-0479">Metal-binding</keyword>
<dbReference type="KEGG" id="psel:GM415_11335"/>
<dbReference type="PROSITE" id="PS51192">
    <property type="entry name" value="HELICASE_ATP_BIND_1"/>
    <property type="match status" value="1"/>
</dbReference>
<dbReference type="InterPro" id="IPR005259">
    <property type="entry name" value="PriA"/>
</dbReference>
<comment type="catalytic activity">
    <reaction evidence="11">
        <text>ATP + H2O = ADP + phosphate + H(+)</text>
        <dbReference type="Rhea" id="RHEA:13065"/>
        <dbReference type="ChEBI" id="CHEBI:15377"/>
        <dbReference type="ChEBI" id="CHEBI:15378"/>
        <dbReference type="ChEBI" id="CHEBI:30616"/>
        <dbReference type="ChEBI" id="CHEBI:43474"/>
        <dbReference type="ChEBI" id="CHEBI:456216"/>
        <dbReference type="EC" id="5.6.2.4"/>
    </reaction>
</comment>
<sequence>MGDLWQVTLVSPPYTVLTYERPSHFPAMTPGLRVIVPLGRSHRMGVVVGPAREAPSGVEIKPLIWPLELTPILDEDYLDVADNLASRQMASVGRILEILLPRGLRTAAVTFRVDRHVAGRDLPGMVRPSELSRFSPKDLSALMELWLAGRMRVRVNAKREAEERFVSLVSDPPWAVRPNAKRQLRILEHLLDNGPQSLFALKHSLGEWAPDTAAKMEGRGLVALGELTADRLAEVDEGPGRCGEAEPPTYDLTPEQRQTLAELSATMDNGGGAHLVHGVTGSGKTVLYLEMIRASLERGRSVILLAPEVALACKLYRNVLTHFPGQRTIFYHGYQSPKKRERTFIGVAREQGPVIVVGTRSALFLPVRELGMVVMDEEHDESFKQEDRLAYHAKEVAWYRVERSGGLLVLGSATPDVKTFHAARNGAIPLSTLRERVGDAVLPEVKLVDIGSLSSGQAFAPETVKALRETVKAGGQAIVMLNRRGYAPLMYCLDCGETVRCPECEVGMTYHKGRERVVCHYCGLSYAYPLLCPKCGGSNYVPMGEGTERLEERLVEALPEGTGILRLDSDATRRQERMEEILSAFGRGEAQVLVGTQMISKGHHFPGVTLVIVADGDLGLNLPDYRSAERTFQLLVQVAGRAGRGDRPGRVLIQTRNPGHPIWNDVLSGDYPAFFEREIGRRKLFGYPPFSRLALIRISYPADCKNGPAALSAFKRVLEQYKGGLGVTVLGPAPAPLSMLRGRRRFNCLLKGGDWGALRTLFAHAAQANSDPKQVRISLDLDPLTTL</sequence>
<evidence type="ECO:0000256" key="11">
    <source>
        <dbReference type="HAMAP-Rule" id="MF_00983"/>
    </source>
</evidence>
<evidence type="ECO:0000256" key="3">
    <source>
        <dbReference type="ARBA" id="ARBA00022723"/>
    </source>
</evidence>
<dbReference type="GO" id="GO:0008270">
    <property type="term" value="F:zinc ion binding"/>
    <property type="evidence" value="ECO:0007669"/>
    <property type="project" value="UniProtKB-UniRule"/>
</dbReference>
<dbReference type="InterPro" id="IPR041222">
    <property type="entry name" value="PriA_3primeBD"/>
</dbReference>
<dbReference type="GO" id="GO:0006310">
    <property type="term" value="P:DNA recombination"/>
    <property type="evidence" value="ECO:0007669"/>
    <property type="project" value="InterPro"/>
</dbReference>
<evidence type="ECO:0000256" key="8">
    <source>
        <dbReference type="ARBA" id="ARBA00022840"/>
    </source>
</evidence>
<dbReference type="EMBL" id="CP046400">
    <property type="protein sequence ID" value="QGY40691.1"/>
    <property type="molecule type" value="Genomic_DNA"/>
</dbReference>
<evidence type="ECO:0000313" key="14">
    <source>
        <dbReference type="EMBL" id="QGY40691.1"/>
    </source>
</evidence>
<evidence type="ECO:0000256" key="9">
    <source>
        <dbReference type="ARBA" id="ARBA00023125"/>
    </source>
</evidence>
<dbReference type="InterPro" id="IPR041236">
    <property type="entry name" value="PriA_C"/>
</dbReference>
<dbReference type="PANTHER" id="PTHR30580:SF0">
    <property type="entry name" value="PRIMOSOMAL PROTEIN N"/>
    <property type="match status" value="1"/>
</dbReference>
<comment type="cofactor">
    <cofactor evidence="11">
        <name>Zn(2+)</name>
        <dbReference type="ChEBI" id="CHEBI:29105"/>
    </cofactor>
    <text evidence="11">Binds 2 zinc ions per subunit.</text>
</comment>
<gene>
    <name evidence="11 14" type="primary">priA</name>
    <name evidence="14" type="ORF">GM415_11335</name>
</gene>